<dbReference type="EMBL" id="CP120988">
    <property type="protein sequence ID" value="WLQ55228.1"/>
    <property type="molecule type" value="Genomic_DNA"/>
</dbReference>
<dbReference type="PROSITE" id="PS00775">
    <property type="entry name" value="GLYCOSYL_HYDROL_F3"/>
    <property type="match status" value="1"/>
</dbReference>
<dbReference type="SUPFAM" id="SSF51445">
    <property type="entry name" value="(Trans)glycosidases"/>
    <property type="match status" value="1"/>
</dbReference>
<keyword evidence="3" id="KW-0119">Carbohydrate metabolism</keyword>
<evidence type="ECO:0000256" key="5">
    <source>
        <dbReference type="SAM" id="MobiDB-lite"/>
    </source>
</evidence>
<dbReference type="InterPro" id="IPR013783">
    <property type="entry name" value="Ig-like_fold"/>
</dbReference>
<dbReference type="Proteomes" id="UP001235744">
    <property type="component" value="Chromosome"/>
</dbReference>
<dbReference type="Gene3D" id="3.40.50.1700">
    <property type="entry name" value="Glycoside hydrolase family 3 C-terminal domain"/>
    <property type="match status" value="1"/>
</dbReference>
<evidence type="ECO:0000256" key="1">
    <source>
        <dbReference type="ARBA" id="ARBA00005336"/>
    </source>
</evidence>
<dbReference type="InterPro" id="IPR050288">
    <property type="entry name" value="Cellulose_deg_GH3"/>
</dbReference>
<evidence type="ECO:0000256" key="4">
    <source>
        <dbReference type="RuleBase" id="RU361161"/>
    </source>
</evidence>
<protein>
    <submittedName>
        <fullName evidence="8">Glycoside hydrolase family 3 N-terminal domain-containing protein</fullName>
    </submittedName>
</protein>
<evidence type="ECO:0000259" key="7">
    <source>
        <dbReference type="SMART" id="SM01217"/>
    </source>
</evidence>
<dbReference type="Gene3D" id="3.20.20.300">
    <property type="entry name" value="Glycoside hydrolase, family 3, N-terminal domain"/>
    <property type="match status" value="1"/>
</dbReference>
<name>A0ABY9IM26_9ACTN</name>
<dbReference type="PRINTS" id="PR00133">
    <property type="entry name" value="GLHYDRLASE3"/>
</dbReference>
<feature type="compositionally biased region" description="Basic and acidic residues" evidence="5">
    <location>
        <begin position="1070"/>
        <end position="1079"/>
    </location>
</feature>
<keyword evidence="6" id="KW-0732">Signal</keyword>
<feature type="chain" id="PRO_5045584331" evidence="6">
    <location>
        <begin position="39"/>
        <end position="1079"/>
    </location>
</feature>
<dbReference type="InterPro" id="IPR036881">
    <property type="entry name" value="Glyco_hydro_3_C_sf"/>
</dbReference>
<dbReference type="Pfam" id="PF00933">
    <property type="entry name" value="Glyco_hydro_3"/>
    <property type="match status" value="1"/>
</dbReference>
<organism evidence="8 9">
    <name type="scientific">Streptomyces poriferorum</name>
    <dbReference type="NCBI Taxonomy" id="2798799"/>
    <lineage>
        <taxon>Bacteria</taxon>
        <taxon>Bacillati</taxon>
        <taxon>Actinomycetota</taxon>
        <taxon>Actinomycetes</taxon>
        <taxon>Kitasatosporales</taxon>
        <taxon>Streptomycetaceae</taxon>
        <taxon>Streptomyces</taxon>
    </lineage>
</organism>
<dbReference type="PANTHER" id="PTHR42715:SF10">
    <property type="entry name" value="BETA-GLUCOSIDASE"/>
    <property type="match status" value="1"/>
</dbReference>
<dbReference type="Gene3D" id="2.60.40.10">
    <property type="entry name" value="Immunoglobulins"/>
    <property type="match status" value="1"/>
</dbReference>
<dbReference type="Pfam" id="PF01915">
    <property type="entry name" value="Glyco_hydro_3_C"/>
    <property type="match status" value="1"/>
</dbReference>
<proteinExistence type="inferred from homology"/>
<evidence type="ECO:0000313" key="8">
    <source>
        <dbReference type="EMBL" id="WLQ55228.1"/>
    </source>
</evidence>
<comment type="similarity">
    <text evidence="1 4">Belongs to the glycosyl hydrolase 3 family.</text>
</comment>
<dbReference type="SUPFAM" id="SSF52279">
    <property type="entry name" value="Beta-D-glucan exohydrolase, C-terminal domain"/>
    <property type="match status" value="1"/>
</dbReference>
<feature type="signal peptide" evidence="6">
    <location>
        <begin position="1"/>
        <end position="38"/>
    </location>
</feature>
<evidence type="ECO:0000256" key="6">
    <source>
        <dbReference type="SAM" id="SignalP"/>
    </source>
</evidence>
<evidence type="ECO:0000313" key="9">
    <source>
        <dbReference type="Proteomes" id="UP001235744"/>
    </source>
</evidence>
<dbReference type="RefSeq" id="WP_306106053.1">
    <property type="nucleotide sequence ID" value="NZ_CP120988.1"/>
</dbReference>
<sequence>MYSTRSVRGARRGRAMALAAATAVVATFVLTGAPAATAATSDPNPAALELKNAALSREAATQGMVLLENHDQALPISRKGNVALFGVGAYKTVKGGTGSGAVNNRYTISVRQGLTDAGYRVTTSDAYWSAMTQAYDTKYPNTTGGIFGPSVDYASVEQPLNAAGAAPVAPTDTAVFVLARNSGEGADRSSGPGDYQLTPTERANLKLLGQTYKRVVVVLNTGSVVDTSFFPQINDEVKNAPGGQALDALLLMSQAGQESGSALAEVLNGTVTPSGKLTDTWASAYSYYPAASTFAKNDGDSLLEQYSEGIYVGYRYFDSFYGKIDPARPAGVVNYPFGYGRSYTSFDIKAQQVKADARTVKVTAKVTNTGRSHSGKEVVQVYVSAPQTGLDKAYQQLTGYAKTDNLAPGQSQTVTISFDTTSLAAYDESRAAYVLDAGDYVVRVGNSSRDTHVAARLNLAKTVVTEQDHTELDDQAPDSELTSSPKDFYTYPGERTEIARARRIGLDARSFRTERKASPYQQDTAVDSSSPYYALDGDRIASTTTYLDPKQKDWEGTGAAYSPKTGEKVKHVSTNSSTTLYDVAKGKASIEQFVAGLNVSQLADIVEGSSAAGSTLTAKGAAGYTTPNYEKLGIPGMALADGPAGLRLTQQIGTTEPTYQWGTAWPIGTMLAQSWDRGLVSRVGEAVGEEMQEYGVQLWLAPGMNIHRDPLNGRNFEYYSEDPLVSGLTAAATTEGVQSIPGVGVTIKHFAANSQETSRNTSNSVVGERALREIELKGFEIAVKAAQPMSVMSSYNKINGTWAASNYDLLTDLLRGEWGYKGTVMSDWGGSHGALTSMYAGNDLIEPGGNPAEIINAIKQVAPAIDISGLPAYNKATRSNGRVSYTWQFGGFTPSSTGGTVVSTTVDKNTDLSRAPQSGETVTDAINNQVFTPNPKFTSVDDAYRTVTALLDPSSTALSAAQKAAIDITGVQHATAGDDSTPVVAYTVALKGDYPTQGYPLRLGDLQRSAIRVLTTASQSSSFQELAGLKGVKGIKVGPYTAQFKNLEPAVTTTLGRVSNASEGQHQSGHGHDGSHQGR</sequence>
<dbReference type="InterPro" id="IPR019800">
    <property type="entry name" value="Glyco_hydro_3_AS"/>
</dbReference>
<feature type="domain" description="Fibronectin type III-like" evidence="7">
    <location>
        <begin position="377"/>
        <end position="448"/>
    </location>
</feature>
<dbReference type="Pfam" id="PF14310">
    <property type="entry name" value="Fn3-like"/>
    <property type="match status" value="1"/>
</dbReference>
<dbReference type="InterPro" id="IPR001764">
    <property type="entry name" value="Glyco_hydro_3_N"/>
</dbReference>
<dbReference type="PANTHER" id="PTHR42715">
    <property type="entry name" value="BETA-GLUCOSIDASE"/>
    <property type="match status" value="1"/>
</dbReference>
<dbReference type="InterPro" id="IPR002772">
    <property type="entry name" value="Glyco_hydro_3_C"/>
</dbReference>
<evidence type="ECO:0000256" key="2">
    <source>
        <dbReference type="ARBA" id="ARBA00022801"/>
    </source>
</evidence>
<dbReference type="InterPro" id="IPR036962">
    <property type="entry name" value="Glyco_hydro_3_N_sf"/>
</dbReference>
<accession>A0ABY9IM26</accession>
<keyword evidence="2 4" id="KW-0378">Hydrolase</keyword>
<evidence type="ECO:0000256" key="3">
    <source>
        <dbReference type="ARBA" id="ARBA00023277"/>
    </source>
</evidence>
<feature type="region of interest" description="Disordered" evidence="5">
    <location>
        <begin position="1060"/>
        <end position="1079"/>
    </location>
</feature>
<dbReference type="SMART" id="SM01217">
    <property type="entry name" value="Fn3_like"/>
    <property type="match status" value="1"/>
</dbReference>
<keyword evidence="4" id="KW-0326">Glycosidase</keyword>
<keyword evidence="9" id="KW-1185">Reference proteome</keyword>
<gene>
    <name evidence="8" type="ORF">P8A19_07140</name>
</gene>
<dbReference type="InterPro" id="IPR017853">
    <property type="entry name" value="GH"/>
</dbReference>
<dbReference type="InterPro" id="IPR026891">
    <property type="entry name" value="Fn3-like"/>
</dbReference>
<dbReference type="GO" id="GO:0016787">
    <property type="term" value="F:hydrolase activity"/>
    <property type="evidence" value="ECO:0007669"/>
    <property type="project" value="UniProtKB-KW"/>
</dbReference>
<reference evidence="8 9" key="1">
    <citation type="submission" date="2023-03" db="EMBL/GenBank/DDBJ databases">
        <title>Isolation and description of six Streptomyces strains from soil environments, able to metabolize different microbial glucans.</title>
        <authorList>
            <person name="Widen T."/>
            <person name="Larsbrink J."/>
        </authorList>
    </citation>
    <scope>NUCLEOTIDE SEQUENCE [LARGE SCALE GENOMIC DNA]</scope>
    <source>
        <strain evidence="8 9">Alt2</strain>
    </source>
</reference>